<dbReference type="InterPro" id="IPR013762">
    <property type="entry name" value="Integrase-like_cat_sf"/>
</dbReference>
<dbReference type="Pfam" id="PF13356">
    <property type="entry name" value="Arm-DNA-bind_3"/>
    <property type="match status" value="1"/>
</dbReference>
<dbReference type="Pfam" id="PF00589">
    <property type="entry name" value="Phage_integrase"/>
    <property type="match status" value="1"/>
</dbReference>
<dbReference type="Pfam" id="PF22022">
    <property type="entry name" value="Phage_int_M"/>
    <property type="match status" value="1"/>
</dbReference>
<dbReference type="Proteomes" id="UP000051497">
    <property type="component" value="Unassembled WGS sequence"/>
</dbReference>
<keyword evidence="4" id="KW-0233">DNA recombination</keyword>
<dbReference type="InterPro" id="IPR050808">
    <property type="entry name" value="Phage_Integrase"/>
</dbReference>
<dbReference type="InterPro" id="IPR053876">
    <property type="entry name" value="Phage_int_M"/>
</dbReference>
<dbReference type="InterPro" id="IPR025166">
    <property type="entry name" value="Integrase_DNA_bind_dom"/>
</dbReference>
<comment type="caution">
    <text evidence="6">The sequence shown here is derived from an EMBL/GenBank/DDBJ whole genome shotgun (WGS) entry which is preliminary data.</text>
</comment>
<dbReference type="AlphaFoldDB" id="A0AAE3HXB6"/>
<sequence>MPLTDIVIRKTKPTDKQMKLFDSKGLYLLLKPNGARYWRMKYRFANKEKAMALGVYPEVSLAEARELRDDARKKLKQNLDPVNERKQAKITAYIEATNQFETVAMEWLERQKNRWTPKHTTKILNAFKRYIFPDLGHRSIVEINAPELLRTMRKIEAKGLHETCIKVLQSCGAVFRYGIVTGRCDRNPAADLRGALTHPVSTPQAALSAQELPEFLRTLKLYQGHRLTKVAINLIVLTFVRTTELRAAEWKEFDLDAKEPIWRIPAARMKMRSDHLVPLAPQAVELLRHVHQISGRSRLVFPSQASPSKPISQNTMIYALYRMGYHTRATMHGFRATASTILNEQGWRADVIERQLAHTERNKVRAVYNRAEYLSERREMMLAWADYLDGLT</sequence>
<name>A0AAE3HXB6_9GAMM</name>
<feature type="domain" description="Tyr recombinase" evidence="5">
    <location>
        <begin position="202"/>
        <end position="382"/>
    </location>
</feature>
<dbReference type="PANTHER" id="PTHR30629:SF2">
    <property type="entry name" value="PROPHAGE INTEGRASE INTS-RELATED"/>
    <property type="match status" value="1"/>
</dbReference>
<evidence type="ECO:0000313" key="6">
    <source>
        <dbReference type="EMBL" id="MCS5711456.1"/>
    </source>
</evidence>
<organism evidence="6 7">
    <name type="scientific">Candidatus Berkiella aquae</name>
    <dbReference type="NCBI Taxonomy" id="295108"/>
    <lineage>
        <taxon>Bacteria</taxon>
        <taxon>Pseudomonadati</taxon>
        <taxon>Pseudomonadota</taxon>
        <taxon>Gammaproteobacteria</taxon>
        <taxon>Candidatus Berkiellales</taxon>
        <taxon>Candidatus Berkiellaceae</taxon>
        <taxon>Candidatus Berkiella</taxon>
    </lineage>
</organism>
<dbReference type="GO" id="GO:0015074">
    <property type="term" value="P:DNA integration"/>
    <property type="evidence" value="ECO:0007669"/>
    <property type="project" value="UniProtKB-KW"/>
</dbReference>
<evidence type="ECO:0000259" key="5">
    <source>
        <dbReference type="PROSITE" id="PS51898"/>
    </source>
</evidence>
<evidence type="ECO:0000313" key="7">
    <source>
        <dbReference type="Proteomes" id="UP000051497"/>
    </source>
</evidence>
<dbReference type="GO" id="GO:0006310">
    <property type="term" value="P:DNA recombination"/>
    <property type="evidence" value="ECO:0007669"/>
    <property type="project" value="UniProtKB-KW"/>
</dbReference>
<dbReference type="GO" id="GO:0003677">
    <property type="term" value="F:DNA binding"/>
    <property type="evidence" value="ECO:0007669"/>
    <property type="project" value="UniProtKB-KW"/>
</dbReference>
<keyword evidence="7" id="KW-1185">Reference proteome</keyword>
<dbReference type="InterPro" id="IPR038488">
    <property type="entry name" value="Integrase_DNA-bd_sf"/>
</dbReference>
<dbReference type="CDD" id="cd00801">
    <property type="entry name" value="INT_P4_C"/>
    <property type="match status" value="1"/>
</dbReference>
<dbReference type="InterPro" id="IPR011010">
    <property type="entry name" value="DNA_brk_join_enz"/>
</dbReference>
<gene>
    <name evidence="6" type="ORF">HT99x_008415</name>
</gene>
<keyword evidence="3" id="KW-0238">DNA-binding</keyword>
<proteinExistence type="inferred from homology"/>
<dbReference type="EMBL" id="LKAJ02000001">
    <property type="protein sequence ID" value="MCS5711456.1"/>
    <property type="molecule type" value="Genomic_DNA"/>
</dbReference>
<accession>A0AAE3HXB6</accession>
<evidence type="ECO:0000256" key="4">
    <source>
        <dbReference type="ARBA" id="ARBA00023172"/>
    </source>
</evidence>
<dbReference type="InterPro" id="IPR002104">
    <property type="entry name" value="Integrase_catalytic"/>
</dbReference>
<dbReference type="SUPFAM" id="SSF56349">
    <property type="entry name" value="DNA breaking-rejoining enzymes"/>
    <property type="match status" value="1"/>
</dbReference>
<evidence type="ECO:0000256" key="1">
    <source>
        <dbReference type="ARBA" id="ARBA00008857"/>
    </source>
</evidence>
<evidence type="ECO:0000256" key="2">
    <source>
        <dbReference type="ARBA" id="ARBA00022908"/>
    </source>
</evidence>
<protein>
    <submittedName>
        <fullName evidence="6">Tyrosine-type recombinase/integrase</fullName>
    </submittedName>
</protein>
<dbReference type="Gene3D" id="1.10.443.10">
    <property type="entry name" value="Intergrase catalytic core"/>
    <property type="match status" value="1"/>
</dbReference>
<dbReference type="Gene3D" id="1.10.150.130">
    <property type="match status" value="1"/>
</dbReference>
<reference evidence="6" key="1">
    <citation type="journal article" date="2016" name="Genome Announc.">
        <title>Draft Genome Sequences of Two Novel Amoeba-Resistant Intranuclear Bacteria, 'Candidatus Berkiella cookevillensis' and 'Candidatus Berkiella aquae'.</title>
        <authorList>
            <person name="Mehari Y.T."/>
            <person name="Arivett B.A."/>
            <person name="Farone A.L."/>
            <person name="Gunderson J.H."/>
            <person name="Farone M.B."/>
        </authorList>
    </citation>
    <scope>NUCLEOTIDE SEQUENCE</scope>
    <source>
        <strain evidence="6">HT99</strain>
    </source>
</reference>
<dbReference type="RefSeq" id="WP_075065908.1">
    <property type="nucleotide sequence ID" value="NZ_LKAJ02000001.1"/>
</dbReference>
<evidence type="ECO:0000256" key="3">
    <source>
        <dbReference type="ARBA" id="ARBA00023125"/>
    </source>
</evidence>
<reference evidence="6" key="2">
    <citation type="submission" date="2021-06" db="EMBL/GenBank/DDBJ databases">
        <title>Genomic Description and Analysis of Intracellular Bacteria, Candidatus Berkiella cookevillensis and Candidatus Berkiella aquae.</title>
        <authorList>
            <person name="Kidane D.T."/>
            <person name="Mehari Y.T."/>
            <person name="Rice F.C."/>
            <person name="Arivett B.A."/>
            <person name="Farone A.L."/>
            <person name="Berk S.G."/>
            <person name="Farone M.B."/>
        </authorList>
    </citation>
    <scope>NUCLEOTIDE SEQUENCE</scope>
    <source>
        <strain evidence="6">HT99</strain>
    </source>
</reference>
<keyword evidence="2" id="KW-0229">DNA integration</keyword>
<dbReference type="Gene3D" id="3.30.160.390">
    <property type="entry name" value="Integrase, DNA-binding domain"/>
    <property type="match status" value="1"/>
</dbReference>
<dbReference type="PROSITE" id="PS51898">
    <property type="entry name" value="TYR_RECOMBINASE"/>
    <property type="match status" value="1"/>
</dbReference>
<dbReference type="InterPro" id="IPR010998">
    <property type="entry name" value="Integrase_recombinase_N"/>
</dbReference>
<dbReference type="PANTHER" id="PTHR30629">
    <property type="entry name" value="PROPHAGE INTEGRASE"/>
    <property type="match status" value="1"/>
</dbReference>
<comment type="similarity">
    <text evidence="1">Belongs to the 'phage' integrase family.</text>
</comment>